<feature type="region of interest" description="Disordered" evidence="1">
    <location>
        <begin position="113"/>
        <end position="142"/>
    </location>
</feature>
<name>A0A6A5V749_9PLEO</name>
<proteinExistence type="predicted"/>
<evidence type="ECO:0000313" key="3">
    <source>
        <dbReference type="Proteomes" id="UP000800036"/>
    </source>
</evidence>
<keyword evidence="3" id="KW-1185">Reference proteome</keyword>
<dbReference type="Proteomes" id="UP000800036">
    <property type="component" value="Unassembled WGS sequence"/>
</dbReference>
<dbReference type="PANTHER" id="PTHR46599:SF3">
    <property type="entry name" value="PIGGYBAC TRANSPOSABLE ELEMENT-DERIVED PROTEIN 4"/>
    <property type="match status" value="1"/>
</dbReference>
<dbReference type="PANTHER" id="PTHR46599">
    <property type="entry name" value="PIGGYBAC TRANSPOSABLE ELEMENT-DERIVED PROTEIN 4"/>
    <property type="match status" value="1"/>
</dbReference>
<evidence type="ECO:0000256" key="1">
    <source>
        <dbReference type="SAM" id="MobiDB-lite"/>
    </source>
</evidence>
<gene>
    <name evidence="2" type="ORF">BU23DRAFT_599188</name>
</gene>
<dbReference type="AlphaFoldDB" id="A0A6A5V749"/>
<sequence length="235" mass="26881">MKLRRRSKMAQNNKKLFKKAFGNEPVKLLGIPQIIDNYNYHKSEVDRFDQTRSYYSIQQARQRTWRPLWYFLIDLTLNNCYRLSPYSSPTAVKQSGHKKLIYKLIEQLFERGGRPASGSTKRQRPDEVVTSGEGALQSSHTSTKLFAEGKSCVNCAAAGRTTNRKDPSRTPLARVTGNSRSSRHGSQRPPRTCYGCKLCRLPLCRPDVTPTCWEEHLRRHETIISTDTRASSSIT</sequence>
<protein>
    <recommendedName>
        <fullName evidence="4">PiggyBac transposable element-derived protein domain-containing protein</fullName>
    </recommendedName>
</protein>
<organism evidence="2 3">
    <name type="scientific">Bimuria novae-zelandiae CBS 107.79</name>
    <dbReference type="NCBI Taxonomy" id="1447943"/>
    <lineage>
        <taxon>Eukaryota</taxon>
        <taxon>Fungi</taxon>
        <taxon>Dikarya</taxon>
        <taxon>Ascomycota</taxon>
        <taxon>Pezizomycotina</taxon>
        <taxon>Dothideomycetes</taxon>
        <taxon>Pleosporomycetidae</taxon>
        <taxon>Pleosporales</taxon>
        <taxon>Massarineae</taxon>
        <taxon>Didymosphaeriaceae</taxon>
        <taxon>Bimuria</taxon>
    </lineage>
</organism>
<reference evidence="2" key="1">
    <citation type="journal article" date="2020" name="Stud. Mycol.">
        <title>101 Dothideomycetes genomes: a test case for predicting lifestyles and emergence of pathogens.</title>
        <authorList>
            <person name="Haridas S."/>
            <person name="Albert R."/>
            <person name="Binder M."/>
            <person name="Bloem J."/>
            <person name="Labutti K."/>
            <person name="Salamov A."/>
            <person name="Andreopoulos B."/>
            <person name="Baker S."/>
            <person name="Barry K."/>
            <person name="Bills G."/>
            <person name="Bluhm B."/>
            <person name="Cannon C."/>
            <person name="Castanera R."/>
            <person name="Culley D."/>
            <person name="Daum C."/>
            <person name="Ezra D."/>
            <person name="Gonzalez J."/>
            <person name="Henrissat B."/>
            <person name="Kuo A."/>
            <person name="Liang C."/>
            <person name="Lipzen A."/>
            <person name="Lutzoni F."/>
            <person name="Magnuson J."/>
            <person name="Mondo S."/>
            <person name="Nolan M."/>
            <person name="Ohm R."/>
            <person name="Pangilinan J."/>
            <person name="Park H.-J."/>
            <person name="Ramirez L."/>
            <person name="Alfaro M."/>
            <person name="Sun H."/>
            <person name="Tritt A."/>
            <person name="Yoshinaga Y."/>
            <person name="Zwiers L.-H."/>
            <person name="Turgeon B."/>
            <person name="Goodwin S."/>
            <person name="Spatafora J."/>
            <person name="Crous P."/>
            <person name="Grigoriev I."/>
        </authorList>
    </citation>
    <scope>NUCLEOTIDE SEQUENCE</scope>
    <source>
        <strain evidence="2">CBS 107.79</strain>
    </source>
</reference>
<evidence type="ECO:0008006" key="4">
    <source>
        <dbReference type="Google" id="ProtNLM"/>
    </source>
</evidence>
<dbReference type="OrthoDB" id="3938054at2759"/>
<dbReference type="EMBL" id="ML976682">
    <property type="protein sequence ID" value="KAF1973233.1"/>
    <property type="molecule type" value="Genomic_DNA"/>
</dbReference>
<accession>A0A6A5V749</accession>
<evidence type="ECO:0000313" key="2">
    <source>
        <dbReference type="EMBL" id="KAF1973233.1"/>
    </source>
</evidence>
<feature type="region of interest" description="Disordered" evidence="1">
    <location>
        <begin position="160"/>
        <end position="190"/>
    </location>
</feature>